<feature type="region of interest" description="Disordered" evidence="1">
    <location>
        <begin position="239"/>
        <end position="261"/>
    </location>
</feature>
<protein>
    <submittedName>
        <fullName evidence="2">Uncharacterized protein</fullName>
    </submittedName>
</protein>
<reference evidence="2 3" key="1">
    <citation type="journal article" date="2017" name="G3 (Bethesda)">
        <title>The Physical Genome Mapping of Anopheles albimanus Corrected Scaffold Misassemblies and Identified Interarm Rearrangements in Genus Anopheles.</title>
        <authorList>
            <person name="Artemov G.N."/>
            <person name="Peery A.N."/>
            <person name="Jiang X."/>
            <person name="Tu Z."/>
            <person name="Stegniy V.N."/>
            <person name="Sharakhova M.V."/>
            <person name="Sharakhov I.V."/>
        </authorList>
    </citation>
    <scope>NUCLEOTIDE SEQUENCE [LARGE SCALE GENOMIC DNA]</scope>
    <source>
        <strain evidence="2 3">ALBI9_A</strain>
    </source>
</reference>
<dbReference type="VEuPathDB" id="VectorBase:AALB20_034949"/>
<feature type="compositionally biased region" description="Low complexity" evidence="1">
    <location>
        <begin position="24"/>
        <end position="44"/>
    </location>
</feature>
<evidence type="ECO:0000256" key="1">
    <source>
        <dbReference type="SAM" id="MobiDB-lite"/>
    </source>
</evidence>
<sequence length="593" mass="63909">MAAEAAATAADKPFTPTVTSIDGQSLSWQRQQQQQQQQQDASSSRNNLGHHCSPVRVISFTDGEYIFGPFDERSREFEQFEFLSSKFAPRPASTCSPVNGSFGDTGPSDHQHDGEGRSGSNDEADDGAGSEDDQQKIATEQHHPDGASYGRWARFENGNISPTAQPPPTCEGPDSHEAKRLTRGDEIEEIFQQLNQTLKENVTRPEPAVSSDDQCQLVENVPVIESILDDLLTFSRRLDQDPGPGPGHETFGAPHGANRADAPLTEMNDDNLINLLADDGDNEGDTGARHNATDGDKSRNGCGPGASIERSPSLLDGEPNEKRSINNGEVDNQFHRVTLDNAPARQQEDIFTNVAIFNWNALDAYQQHGLFMIDPRFALADMRAMPPVAHDGGAGTMSSLPTVPEEPAEQLGSINDNSAQRAPPGVSISTTAAVNDPVKNDSAAPVTLDGINNSTIVTVNAEVGHRNAVPAATTANQPYHGDGGGCQPVSCDRNVNTCHNDRDHEAHDGSDKIVQMNQLLHFYDACHVRYPCVVSCTAAGTPHEHRTANMQEHDIRDGHVDVVDGSRMPVTTDRSQAEVEEGTPSVVRASSPC</sequence>
<name>A0A182FD71_ANOAL</name>
<dbReference type="EnsemblMetazoa" id="AALB004458-RA">
    <property type="protein sequence ID" value="AALB004458-PA"/>
    <property type="gene ID" value="AALB004458"/>
</dbReference>
<dbReference type="AlphaFoldDB" id="A0A182FD71"/>
<feature type="region of interest" description="Disordered" evidence="1">
    <location>
        <begin position="568"/>
        <end position="593"/>
    </location>
</feature>
<accession>A0A182FD71</accession>
<feature type="region of interest" description="Disordered" evidence="1">
    <location>
        <begin position="1"/>
        <end position="51"/>
    </location>
</feature>
<feature type="compositionally biased region" description="Acidic residues" evidence="1">
    <location>
        <begin position="122"/>
        <end position="132"/>
    </location>
</feature>
<reference evidence="2" key="2">
    <citation type="submission" date="2022-08" db="UniProtKB">
        <authorList>
            <consortium name="EnsemblMetazoa"/>
        </authorList>
    </citation>
    <scope>IDENTIFICATION</scope>
    <source>
        <strain evidence="2">STECLA/ALBI9_A</strain>
    </source>
</reference>
<feature type="compositionally biased region" description="Basic and acidic residues" evidence="1">
    <location>
        <begin position="286"/>
        <end position="299"/>
    </location>
</feature>
<evidence type="ECO:0000313" key="2">
    <source>
        <dbReference type="EnsemblMetazoa" id="AALB004458-PA"/>
    </source>
</evidence>
<feature type="compositionally biased region" description="Basic and acidic residues" evidence="1">
    <location>
        <begin position="133"/>
        <end position="145"/>
    </location>
</feature>
<feature type="region of interest" description="Disordered" evidence="1">
    <location>
        <begin position="393"/>
        <end position="438"/>
    </location>
</feature>
<dbReference type="Proteomes" id="UP000069272">
    <property type="component" value="Chromosome 3L"/>
</dbReference>
<dbReference type="VEuPathDB" id="VectorBase:AALB004458"/>
<evidence type="ECO:0000313" key="3">
    <source>
        <dbReference type="Proteomes" id="UP000069272"/>
    </source>
</evidence>
<keyword evidence="3" id="KW-1185">Reference proteome</keyword>
<feature type="compositionally biased region" description="Low complexity" evidence="1">
    <location>
        <begin position="1"/>
        <end position="10"/>
    </location>
</feature>
<proteinExistence type="predicted"/>
<feature type="region of interest" description="Disordered" evidence="1">
    <location>
        <begin position="88"/>
        <end position="177"/>
    </location>
</feature>
<feature type="compositionally biased region" description="Basic and acidic residues" evidence="1">
    <location>
        <begin position="107"/>
        <end position="116"/>
    </location>
</feature>
<organism evidence="2 3">
    <name type="scientific">Anopheles albimanus</name>
    <name type="common">New world malaria mosquito</name>
    <dbReference type="NCBI Taxonomy" id="7167"/>
    <lineage>
        <taxon>Eukaryota</taxon>
        <taxon>Metazoa</taxon>
        <taxon>Ecdysozoa</taxon>
        <taxon>Arthropoda</taxon>
        <taxon>Hexapoda</taxon>
        <taxon>Insecta</taxon>
        <taxon>Pterygota</taxon>
        <taxon>Neoptera</taxon>
        <taxon>Endopterygota</taxon>
        <taxon>Diptera</taxon>
        <taxon>Nematocera</taxon>
        <taxon>Culicoidea</taxon>
        <taxon>Culicidae</taxon>
        <taxon>Anophelinae</taxon>
        <taxon>Anopheles</taxon>
    </lineage>
</organism>
<feature type="region of interest" description="Disordered" evidence="1">
    <location>
        <begin position="275"/>
        <end position="329"/>
    </location>
</feature>